<keyword evidence="1" id="KW-0934">Plastid</keyword>
<accession>A0A1C9C8B9</accession>
<sequence length="147" mass="17728">MNFSHKIKLLLITIESLNLYTHDLLKSKTININQEINFIKYNHLISNIYTENSILLIINIYNLIKTKYLQEIVNKILKDYSNRCKCKLTLQYLKRYIYIYSKTQKYYSKNDQNNNINIQNIAITNLYIIKKINQVQGLFFMIQYLMI</sequence>
<evidence type="ECO:0000313" key="1">
    <source>
        <dbReference type="EMBL" id="AOM64623.1"/>
    </source>
</evidence>
<gene>
    <name evidence="1" type="primary">ORF157</name>
    <name evidence="1" type="ORF">Riqu_144</name>
</gene>
<geneLocation type="plastid" evidence="1"/>
<protein>
    <submittedName>
        <fullName evidence="1">Uncharacterized protein</fullName>
    </submittedName>
</protein>
<organism evidence="1">
    <name type="scientific">Riquetophycus sp</name>
    <dbReference type="NCBI Taxonomy" id="1897556"/>
    <lineage>
        <taxon>Eukaryota</taxon>
        <taxon>Rhodophyta</taxon>
        <taxon>Florideophyceae</taxon>
        <taxon>Rhodymeniophycidae</taxon>
        <taxon>Peyssonneliales</taxon>
        <taxon>Peyssonneliaceae</taxon>
        <taxon>Riquetophycus</taxon>
    </lineage>
</organism>
<dbReference type="AlphaFoldDB" id="A0A1C9C8B9"/>
<name>A0A1C9C8B9_9FLOR</name>
<dbReference type="EMBL" id="KX284710">
    <property type="protein sequence ID" value="AOM64623.1"/>
    <property type="molecule type" value="Genomic_DNA"/>
</dbReference>
<reference evidence="1" key="1">
    <citation type="journal article" date="2016" name="BMC Biol.">
        <title>Parallel evolution of highly conserved plastid genome architecture in red seaweeds and seed plants.</title>
        <authorList>
            <person name="Lee J."/>
            <person name="Cho C.H."/>
            <person name="Park S.I."/>
            <person name="Choi J.W."/>
            <person name="Song H.S."/>
            <person name="West J.A."/>
            <person name="Bhattacharya D."/>
            <person name="Yoon H.S."/>
        </authorList>
    </citation>
    <scope>NUCLEOTIDE SEQUENCE</scope>
</reference>
<proteinExistence type="predicted"/>